<evidence type="ECO:0000256" key="3">
    <source>
        <dbReference type="SAM" id="Coils"/>
    </source>
</evidence>
<feature type="compositionally biased region" description="Low complexity" evidence="4">
    <location>
        <begin position="402"/>
        <end position="419"/>
    </location>
</feature>
<evidence type="ECO:0000259" key="5">
    <source>
        <dbReference type="Pfam" id="PF13873"/>
    </source>
</evidence>
<proteinExistence type="predicted"/>
<dbReference type="PANTHER" id="PTHR21732:SF0">
    <property type="entry name" value="MYB_SANT-LIKE DNA-BINDING DOMAIN-CONTAINING PROTEIN 4"/>
    <property type="match status" value="1"/>
</dbReference>
<feature type="domain" description="Myb/SANT-like DNA-binding" evidence="5">
    <location>
        <begin position="79"/>
        <end position="155"/>
    </location>
</feature>
<feature type="coiled-coil region" evidence="3">
    <location>
        <begin position="347"/>
        <end position="388"/>
    </location>
</feature>
<name>A0AAW1EDK2_ZOAVI</name>
<sequence>MLSNPEEPRRDIYVVISGRGGELTNRSDQNGTQLTIPLRALGNVLSLLVSFSLSVSGVSVPFLAAKLDFLQVKHLKRKRKSNYSVRETQTLIREIHKRTDVLFSRQQNTAINELKRQAWEEVAEGVNSLGEGELRTAAEVKRRYLDWRSLVKRKQLRAELSLSSSSSSSVALKTEYDQFSPEHEAASLGSGCDQLLDLSCLSKDCHCDWPELASLGEPNGQAMMAPLGVKMEDDVSEYRLDGDGEMGDGELDEDDIPSLLSDIESRGEGHVGDVYSHNDLDMLSSSKAPTSTTNRGLPLAGGLMGTPAHALGGLTNHENMGSGFLVAVEKQRLELEKHRLVVETERLAVEKERLVVEKERLRQMEVERERLQLERERLQVERERLRLLLISQSEQVDSSFYLPPQQGPPSSSTSSLSSTHDGQRERDRKSKAAWKPMVDLETERIKLEKERLQLEKERLQFFKFEAGRLQIERERLQVEKERMQLHKDHQGH</sequence>
<evidence type="ECO:0000256" key="4">
    <source>
        <dbReference type="SAM" id="MobiDB-lite"/>
    </source>
</evidence>
<feature type="coiled-coil region" evidence="3">
    <location>
        <begin position="437"/>
        <end position="486"/>
    </location>
</feature>
<evidence type="ECO:0000313" key="7">
    <source>
        <dbReference type="Proteomes" id="UP001488805"/>
    </source>
</evidence>
<dbReference type="PANTHER" id="PTHR21732">
    <property type="entry name" value="MYB/SANT-LIKE DNA-BINDING DOMAIN-CONTAINING PROTEIN 4"/>
    <property type="match status" value="1"/>
</dbReference>
<dbReference type="InterPro" id="IPR028002">
    <property type="entry name" value="Myb_DNA-bind_5"/>
</dbReference>
<protein>
    <recommendedName>
        <fullName evidence="1">Myb/SANT-like DNA-binding domain-containing protein 4</fullName>
    </recommendedName>
</protein>
<feature type="region of interest" description="Disordered" evidence="4">
    <location>
        <begin position="398"/>
        <end position="433"/>
    </location>
</feature>
<feature type="compositionally biased region" description="Basic and acidic residues" evidence="4">
    <location>
        <begin position="421"/>
        <end position="430"/>
    </location>
</feature>
<comment type="caution">
    <text evidence="6">The sequence shown here is derived from an EMBL/GenBank/DDBJ whole genome shotgun (WGS) entry which is preliminary data.</text>
</comment>
<keyword evidence="2 3" id="KW-0175">Coiled coil</keyword>
<dbReference type="AlphaFoldDB" id="A0AAW1EDK2"/>
<gene>
    <name evidence="6" type="ORF">VZT92_020625</name>
</gene>
<dbReference type="InterPro" id="IPR026162">
    <property type="entry name" value="MSANTD4"/>
</dbReference>
<keyword evidence="7" id="KW-1185">Reference proteome</keyword>
<accession>A0AAW1EDK2</accession>
<dbReference type="Proteomes" id="UP001488805">
    <property type="component" value="Unassembled WGS sequence"/>
</dbReference>
<evidence type="ECO:0000256" key="2">
    <source>
        <dbReference type="ARBA" id="ARBA00023054"/>
    </source>
</evidence>
<dbReference type="Pfam" id="PF13873">
    <property type="entry name" value="Myb_DNA-bind_5"/>
    <property type="match status" value="1"/>
</dbReference>
<evidence type="ECO:0000256" key="1">
    <source>
        <dbReference type="ARBA" id="ARBA00021375"/>
    </source>
</evidence>
<organism evidence="6 7">
    <name type="scientific">Zoarces viviparus</name>
    <name type="common">Viviparous eelpout</name>
    <name type="synonym">Blennius viviparus</name>
    <dbReference type="NCBI Taxonomy" id="48416"/>
    <lineage>
        <taxon>Eukaryota</taxon>
        <taxon>Metazoa</taxon>
        <taxon>Chordata</taxon>
        <taxon>Craniata</taxon>
        <taxon>Vertebrata</taxon>
        <taxon>Euteleostomi</taxon>
        <taxon>Actinopterygii</taxon>
        <taxon>Neopterygii</taxon>
        <taxon>Teleostei</taxon>
        <taxon>Neoteleostei</taxon>
        <taxon>Acanthomorphata</taxon>
        <taxon>Eupercaria</taxon>
        <taxon>Perciformes</taxon>
        <taxon>Cottioidei</taxon>
        <taxon>Zoarcales</taxon>
        <taxon>Zoarcidae</taxon>
        <taxon>Zoarcinae</taxon>
        <taxon>Zoarces</taxon>
    </lineage>
</organism>
<dbReference type="EMBL" id="JBCEZU010000329">
    <property type="protein sequence ID" value="KAK9520759.1"/>
    <property type="molecule type" value="Genomic_DNA"/>
</dbReference>
<evidence type="ECO:0000313" key="6">
    <source>
        <dbReference type="EMBL" id="KAK9520759.1"/>
    </source>
</evidence>
<reference evidence="6 7" key="1">
    <citation type="journal article" date="2024" name="Genome Biol. Evol.">
        <title>Chromosome-level genome assembly of the viviparous eelpout Zoarces viviparus.</title>
        <authorList>
            <person name="Fuhrmann N."/>
            <person name="Brasseur M.V."/>
            <person name="Bakowski C.E."/>
            <person name="Podsiadlowski L."/>
            <person name="Prost S."/>
            <person name="Krehenwinkel H."/>
            <person name="Mayer C."/>
        </authorList>
    </citation>
    <scope>NUCLEOTIDE SEQUENCE [LARGE SCALE GENOMIC DNA]</scope>
    <source>
        <strain evidence="6">NO-MEL_2022_Ind0_liver</strain>
    </source>
</reference>